<keyword evidence="3" id="KW-1185">Reference proteome</keyword>
<gene>
    <name evidence="2" type="ORF">C8R41DRAFT_837034</name>
</gene>
<protein>
    <recommendedName>
        <fullName evidence="4">F-box domain-containing protein</fullName>
    </recommendedName>
</protein>
<organism evidence="2 3">
    <name type="scientific">Lentinula lateritia</name>
    <dbReference type="NCBI Taxonomy" id="40482"/>
    <lineage>
        <taxon>Eukaryota</taxon>
        <taxon>Fungi</taxon>
        <taxon>Dikarya</taxon>
        <taxon>Basidiomycota</taxon>
        <taxon>Agaricomycotina</taxon>
        <taxon>Agaricomycetes</taxon>
        <taxon>Agaricomycetidae</taxon>
        <taxon>Agaricales</taxon>
        <taxon>Marasmiineae</taxon>
        <taxon>Omphalotaceae</taxon>
        <taxon>Lentinula</taxon>
    </lineage>
</organism>
<reference evidence="2" key="1">
    <citation type="submission" date="2022-08" db="EMBL/GenBank/DDBJ databases">
        <title>A Global Phylogenomic Analysis of the Shiitake Genus Lentinula.</title>
        <authorList>
            <consortium name="DOE Joint Genome Institute"/>
            <person name="Sierra-Patev S."/>
            <person name="Min B."/>
            <person name="Naranjo-Ortiz M."/>
            <person name="Looney B."/>
            <person name="Konkel Z."/>
            <person name="Slot J.C."/>
            <person name="Sakamoto Y."/>
            <person name="Steenwyk J.L."/>
            <person name="Rokas A."/>
            <person name="Carro J."/>
            <person name="Camarero S."/>
            <person name="Ferreira P."/>
            <person name="Molpeceres G."/>
            <person name="Ruiz-Duenas F.J."/>
            <person name="Serrano A."/>
            <person name="Henrissat B."/>
            <person name="Drula E."/>
            <person name="Hughes K.W."/>
            <person name="Mata J.L."/>
            <person name="Ishikawa N.K."/>
            <person name="Vargas-Isla R."/>
            <person name="Ushijima S."/>
            <person name="Smith C.A."/>
            <person name="Ahrendt S."/>
            <person name="Andreopoulos W."/>
            <person name="He G."/>
            <person name="Labutti K."/>
            <person name="Lipzen A."/>
            <person name="Ng V."/>
            <person name="Riley R."/>
            <person name="Sandor L."/>
            <person name="Barry K."/>
            <person name="Martinez A.T."/>
            <person name="Xiao Y."/>
            <person name="Gibbons J.G."/>
            <person name="Terashima K."/>
            <person name="Grigoriev I.V."/>
            <person name="Hibbett D.S."/>
        </authorList>
    </citation>
    <scope>NUCLEOTIDE SEQUENCE</scope>
    <source>
        <strain evidence="2">RHP3577 ss4</strain>
    </source>
</reference>
<comment type="caution">
    <text evidence="2">The sequence shown here is derived from an EMBL/GenBank/DDBJ whole genome shotgun (WGS) entry which is preliminary data.</text>
</comment>
<dbReference type="SUPFAM" id="SSF52047">
    <property type="entry name" value="RNI-like"/>
    <property type="match status" value="1"/>
</dbReference>
<evidence type="ECO:0000313" key="2">
    <source>
        <dbReference type="EMBL" id="KAJ4487508.1"/>
    </source>
</evidence>
<dbReference type="Gene3D" id="3.80.10.10">
    <property type="entry name" value="Ribonuclease Inhibitor"/>
    <property type="match status" value="1"/>
</dbReference>
<name>A0ABQ8VHU1_9AGAR</name>
<evidence type="ECO:0000313" key="3">
    <source>
        <dbReference type="Proteomes" id="UP001150217"/>
    </source>
</evidence>
<dbReference type="InterPro" id="IPR032675">
    <property type="entry name" value="LRR_dom_sf"/>
</dbReference>
<accession>A0ABQ8VHU1</accession>
<dbReference type="PANTHER" id="PTHR13318">
    <property type="entry name" value="PARTNER OF PAIRED, ISOFORM B-RELATED"/>
    <property type="match status" value="1"/>
</dbReference>
<dbReference type="Proteomes" id="UP001150217">
    <property type="component" value="Unassembled WGS sequence"/>
</dbReference>
<proteinExistence type="predicted"/>
<evidence type="ECO:0008006" key="4">
    <source>
        <dbReference type="Google" id="ProtNLM"/>
    </source>
</evidence>
<dbReference type="PANTHER" id="PTHR13318:SF190">
    <property type="entry name" value="PARTNER OF PAIRED, ISOFORM B"/>
    <property type="match status" value="1"/>
</dbReference>
<dbReference type="EMBL" id="JANVFT010000047">
    <property type="protein sequence ID" value="KAJ4487508.1"/>
    <property type="molecule type" value="Genomic_DNA"/>
</dbReference>
<evidence type="ECO:0000256" key="1">
    <source>
        <dbReference type="SAM" id="MobiDB-lite"/>
    </source>
</evidence>
<sequence length="722" mass="79441">MSIVHDYPLELLSRICAHIYSACLPPVETSLDPLIITEHGVPVSLPSTLPPSYWPEQDSRHTLSSLCLVNHAWYEAAKPWLWRKLEVRLPRSWLSLVDEIAWDLEEETVDQVMEKTVKAATDAALRSASSSFVVNKDAEKELHATVIDSIALPLPEESVPLELLSPVASREPSPRRFRTKSKSPARWELVRTISDAIQTVLDSKSPGFYVPIPRDPRPGRFVQHLDFNHFRTIGMRRSVDDGANSRFVTGDRVEAILKEMPNLTVFGATEYMDGALTLPVLNELLLRGAPSRGRGRPSRGRAFINVSDPEEEDRERRRECVELEALDFTGCVSAVFVNALTEFVTTNLLPSFEDISERDVLHRFATSSLDDMLFLPGLQRLGLRGVKSVLPHILTPFVLAFPSLTHLDLSGTRASSELLAALGQSPTVRLQSLALSRCIRLTSAGIRSFLIDSPVTSNLTELNLYGDMTFVSSLEEHDLKDILSLAPCFIRGNLVYLDLSSAPLTQDVLDVCQPLQKLRSLGMSHVPDLPLKVVSTFILSKAPHVEVLTLVGTTPELDCGLRPGNTGPVAQRGTVRQSCVGLHSRLINPLCTPPFSFSLLNPDSRKSQAPTSLRVVELSQVMLGGLGGGAGSWRIVRSKGGRGWYVDTSSGWVSQLGEGTCLRRDLGLDHPLRRELQALADANGNVSSGVGWHARKMEVLHGRGMLGREDGLYGAVSFAYQG</sequence>
<feature type="region of interest" description="Disordered" evidence="1">
    <location>
        <begin position="291"/>
        <end position="310"/>
    </location>
</feature>